<dbReference type="SUPFAM" id="SSF51735">
    <property type="entry name" value="NAD(P)-binding Rossmann-fold domains"/>
    <property type="match status" value="1"/>
</dbReference>
<feature type="domain" description="CoA-binding" evidence="1">
    <location>
        <begin position="7"/>
        <end position="102"/>
    </location>
</feature>
<dbReference type="Gene3D" id="3.40.50.261">
    <property type="entry name" value="Succinyl-CoA synthetase domains"/>
    <property type="match status" value="1"/>
</dbReference>
<dbReference type="Pfam" id="PF13607">
    <property type="entry name" value="Succ_CoA_lig"/>
    <property type="match status" value="1"/>
</dbReference>
<dbReference type="InterPro" id="IPR016102">
    <property type="entry name" value="Succinyl-CoA_synth-like"/>
</dbReference>
<dbReference type="SUPFAM" id="SSF52210">
    <property type="entry name" value="Succinyl-CoA synthetase domains"/>
    <property type="match status" value="1"/>
</dbReference>
<dbReference type="InterPro" id="IPR003781">
    <property type="entry name" value="CoA-bd"/>
</dbReference>
<accession>A0A382UG62</accession>
<dbReference type="Pfam" id="PF13380">
    <property type="entry name" value="CoA_binding_2"/>
    <property type="match status" value="1"/>
</dbReference>
<name>A0A382UG62_9ZZZZ</name>
<organism evidence="2">
    <name type="scientific">marine metagenome</name>
    <dbReference type="NCBI Taxonomy" id="408172"/>
    <lineage>
        <taxon>unclassified sequences</taxon>
        <taxon>metagenomes</taxon>
        <taxon>ecological metagenomes</taxon>
    </lineage>
</organism>
<evidence type="ECO:0000313" key="2">
    <source>
        <dbReference type="EMBL" id="SVD33256.1"/>
    </source>
</evidence>
<dbReference type="PANTHER" id="PTHR42793">
    <property type="entry name" value="COA BINDING DOMAIN CONTAINING PROTEIN"/>
    <property type="match status" value="1"/>
</dbReference>
<dbReference type="Gene3D" id="3.40.50.720">
    <property type="entry name" value="NAD(P)-binding Rossmann-like Domain"/>
    <property type="match status" value="1"/>
</dbReference>
<dbReference type="InterPro" id="IPR036291">
    <property type="entry name" value="NAD(P)-bd_dom_sf"/>
</dbReference>
<dbReference type="EMBL" id="UINC01144007">
    <property type="protein sequence ID" value="SVD33256.1"/>
    <property type="molecule type" value="Genomic_DNA"/>
</dbReference>
<protein>
    <recommendedName>
        <fullName evidence="1">CoA-binding domain-containing protein</fullName>
    </recommendedName>
</protein>
<sequence length="217" mass="23443">MPDLSALLWPNVIAIISASPDPNILRGRLMTVITSHEYTGKIYPISRSHDEILGMQCYKNIDEVPEQVDLAVLIIPAEFIPDTLTRCGKLGVKAAQILTSGFAEEGGDKGAAVQAEIHAIAQRYNMAVMGPNSEGFANCAAALCPTFSPAVDNTELPLLPPWRNEGYITAIAQSGGMGFAFYDHGRPKELPFNYIITTGNEACVETLDVVDYLLDDG</sequence>
<gene>
    <name evidence="2" type="ORF">METZ01_LOCUS386110</name>
</gene>
<reference evidence="2" key="1">
    <citation type="submission" date="2018-05" db="EMBL/GenBank/DDBJ databases">
        <authorList>
            <person name="Lanie J.A."/>
            <person name="Ng W.-L."/>
            <person name="Kazmierczak K.M."/>
            <person name="Andrzejewski T.M."/>
            <person name="Davidsen T.M."/>
            <person name="Wayne K.J."/>
            <person name="Tettelin H."/>
            <person name="Glass J.I."/>
            <person name="Rusch D."/>
            <person name="Podicherti R."/>
            <person name="Tsui H.-C.T."/>
            <person name="Winkler M.E."/>
        </authorList>
    </citation>
    <scope>NUCLEOTIDE SEQUENCE</scope>
</reference>
<feature type="non-terminal residue" evidence="2">
    <location>
        <position position="217"/>
    </location>
</feature>
<evidence type="ECO:0000259" key="1">
    <source>
        <dbReference type="SMART" id="SM00881"/>
    </source>
</evidence>
<proteinExistence type="predicted"/>
<dbReference type="PANTHER" id="PTHR42793:SF1">
    <property type="entry name" value="PEPTIDYL-LYSINE N-ACETYLTRANSFERASE PATZ"/>
    <property type="match status" value="1"/>
</dbReference>
<dbReference type="SMART" id="SM00881">
    <property type="entry name" value="CoA_binding"/>
    <property type="match status" value="1"/>
</dbReference>
<dbReference type="AlphaFoldDB" id="A0A382UG62"/>
<dbReference type="InterPro" id="IPR032875">
    <property type="entry name" value="Succ_CoA_lig_flav_dom"/>
</dbReference>